<dbReference type="SUPFAM" id="SSF55021">
    <property type="entry name" value="ACT-like"/>
    <property type="match status" value="2"/>
</dbReference>
<keyword evidence="4" id="KW-1185">Reference proteome</keyword>
<dbReference type="InterPro" id="IPR016540">
    <property type="entry name" value="UCP008459"/>
</dbReference>
<dbReference type="InterPro" id="IPR049447">
    <property type="entry name" value="A9CJY8-like_N"/>
</dbReference>
<evidence type="ECO:0000259" key="2">
    <source>
        <dbReference type="Pfam" id="PF21631"/>
    </source>
</evidence>
<dbReference type="PIRSF" id="PIRSF008459">
    <property type="entry name" value="UCP008459"/>
    <property type="match status" value="1"/>
</dbReference>
<dbReference type="RefSeq" id="WP_262599473.1">
    <property type="nucleotide sequence ID" value="NZ_CP103300.1"/>
</dbReference>
<dbReference type="Pfam" id="PF13840">
    <property type="entry name" value="ACT_7"/>
    <property type="match status" value="1"/>
</dbReference>
<organism evidence="3 4">
    <name type="scientific">Endozoicomonas euniceicola</name>
    <dbReference type="NCBI Taxonomy" id="1234143"/>
    <lineage>
        <taxon>Bacteria</taxon>
        <taxon>Pseudomonadati</taxon>
        <taxon>Pseudomonadota</taxon>
        <taxon>Gammaproteobacteria</taxon>
        <taxon>Oceanospirillales</taxon>
        <taxon>Endozoicomonadaceae</taxon>
        <taxon>Endozoicomonas</taxon>
    </lineage>
</organism>
<evidence type="ECO:0000313" key="3">
    <source>
        <dbReference type="EMBL" id="UYM17040.1"/>
    </source>
</evidence>
<proteinExistence type="predicted"/>
<name>A0ABY6GWK0_9GAMM</name>
<evidence type="ECO:0000313" key="4">
    <source>
        <dbReference type="Proteomes" id="UP001163255"/>
    </source>
</evidence>
<dbReference type="EMBL" id="CP103300">
    <property type="protein sequence ID" value="UYM17040.1"/>
    <property type="molecule type" value="Genomic_DNA"/>
</dbReference>
<gene>
    <name evidence="3" type="ORF">NX720_03685</name>
</gene>
<dbReference type="Proteomes" id="UP001163255">
    <property type="component" value="Chromosome"/>
</dbReference>
<reference evidence="3" key="1">
    <citation type="submission" date="2022-10" db="EMBL/GenBank/DDBJ databases">
        <title>Completed Genome Sequence of two octocoral isolated bacterium, Endozoicomonas euniceicola EF212T and Endozoicomonas gorgoniicola PS125T.</title>
        <authorList>
            <person name="Chiou Y.-J."/>
            <person name="Chen Y.-H."/>
        </authorList>
    </citation>
    <scope>NUCLEOTIDE SEQUENCE</scope>
    <source>
        <strain evidence="3">EF212</strain>
    </source>
</reference>
<dbReference type="Gene3D" id="3.30.2130.10">
    <property type="entry name" value="VC0802-like"/>
    <property type="match status" value="1"/>
</dbReference>
<dbReference type="InterPro" id="IPR045865">
    <property type="entry name" value="ACT-like_dom_sf"/>
</dbReference>
<feature type="domain" description="CASTOR ACT" evidence="1">
    <location>
        <begin position="60"/>
        <end position="120"/>
    </location>
</feature>
<accession>A0ABY6GWK0</accession>
<evidence type="ECO:0000259" key="1">
    <source>
        <dbReference type="Pfam" id="PF13840"/>
    </source>
</evidence>
<dbReference type="Pfam" id="PF21631">
    <property type="entry name" value="A9CJY8-like_N"/>
    <property type="match status" value="1"/>
</dbReference>
<feature type="domain" description="A9CJY8-like N-terminal" evidence="2">
    <location>
        <begin position="13"/>
        <end position="49"/>
    </location>
</feature>
<protein>
    <submittedName>
        <fullName evidence="3">ACT domain-containing protein</fullName>
    </submittedName>
</protein>
<dbReference type="InterPro" id="IPR027795">
    <property type="entry name" value="CASTOR_ACT_dom"/>
</dbReference>
<dbReference type="PANTHER" id="PTHR31131:SF6">
    <property type="entry name" value="CASTOR ACT DOMAIN-CONTAINING PROTEIN"/>
    <property type="match status" value="1"/>
</dbReference>
<dbReference type="InterPro" id="IPR051719">
    <property type="entry name" value="CASTOR_mTORC1"/>
</dbReference>
<sequence>MSKPLHLSVLQQSFSVHRFSIDSPVPTDVMNSEIFSVMRTDEELSIVCESSIKLNSEKAEMDWSALKVTGPLDFALTGILAGLATTLDEAGISLFALSTYDTDYILVKSKQLSRACMALSSAGYILENWMRDV</sequence>
<dbReference type="PANTHER" id="PTHR31131">
    <property type="entry name" value="CHROMOSOME 1, WHOLE GENOME SHOTGUN SEQUENCE"/>
    <property type="match status" value="1"/>
</dbReference>